<gene>
    <name evidence="3" type="ORF">BG844_29055</name>
</gene>
<dbReference type="InterPro" id="IPR036291">
    <property type="entry name" value="NAD(P)-bd_dom_sf"/>
</dbReference>
<accession>A0A1K0FDS6</accession>
<dbReference type="Proteomes" id="UP000182486">
    <property type="component" value="Unassembled WGS sequence"/>
</dbReference>
<evidence type="ECO:0008006" key="5">
    <source>
        <dbReference type="Google" id="ProtNLM"/>
    </source>
</evidence>
<dbReference type="InterPro" id="IPR029063">
    <property type="entry name" value="SAM-dependent_MTases_sf"/>
</dbReference>
<dbReference type="EMBL" id="MEIA01000442">
    <property type="protein sequence ID" value="OJF10991.1"/>
    <property type="molecule type" value="Genomic_DNA"/>
</dbReference>
<sequence>MLSVSAAPVRDVDPAGLLSCRILSLYERLRAQRDLAPSPLVNALFADLVNACISADAGEVQSVLSDSRIDGVRSHLIRLCAQGESLLEDAWARRALAAADPGAEIAAFPYLDNYEQLARLELHALAAAGHQSETARRLCFVGGGPLPLSAMLLCRTLGVHVTVVDRDREAVEVSRRLVHRLVPAERISVVLADAASPSDMARAVAECDVVVVAALVGTTRAQKRAALRAIGTSVERGTHVVIRSADGLRSLLYPAVDISDVHNAGLVPELLLHPLGDVVNSVLVARRR</sequence>
<proteinExistence type="predicted"/>
<dbReference type="GO" id="GO:0030418">
    <property type="term" value="P:nicotianamine biosynthetic process"/>
    <property type="evidence" value="ECO:0007669"/>
    <property type="project" value="InterPro"/>
</dbReference>
<keyword evidence="4" id="KW-1185">Reference proteome</keyword>
<evidence type="ECO:0000313" key="4">
    <source>
        <dbReference type="Proteomes" id="UP000182486"/>
    </source>
</evidence>
<reference evidence="3 4" key="1">
    <citation type="submission" date="2016-09" db="EMBL/GenBank/DDBJ databases">
        <title>Couchioplanes caeruleus draft genome sequence.</title>
        <authorList>
            <person name="Sheehan J."/>
            <person name="Caffrey P."/>
        </authorList>
    </citation>
    <scope>NUCLEOTIDE SEQUENCE [LARGE SCALE GENOMIC DNA]</scope>
    <source>
        <strain evidence="3 4">DSM 43634</strain>
    </source>
</reference>
<keyword evidence="2" id="KW-0949">S-adenosyl-L-methionine</keyword>
<protein>
    <recommendedName>
        <fullName evidence="5">Nicotianamine synthase</fullName>
    </recommendedName>
</protein>
<dbReference type="InterPro" id="IPR004298">
    <property type="entry name" value="Nicotian_synth"/>
</dbReference>
<organism evidence="3 4">
    <name type="scientific">Couchioplanes caeruleus subsp. caeruleus</name>
    <dbReference type="NCBI Taxonomy" id="56427"/>
    <lineage>
        <taxon>Bacteria</taxon>
        <taxon>Bacillati</taxon>
        <taxon>Actinomycetota</taxon>
        <taxon>Actinomycetes</taxon>
        <taxon>Micromonosporales</taxon>
        <taxon>Micromonosporaceae</taxon>
        <taxon>Couchioplanes</taxon>
    </lineage>
</organism>
<name>A0A1K0FDS6_9ACTN</name>
<dbReference type="Pfam" id="PF03059">
    <property type="entry name" value="NAS"/>
    <property type="match status" value="1"/>
</dbReference>
<evidence type="ECO:0000313" key="3">
    <source>
        <dbReference type="EMBL" id="OJF10991.1"/>
    </source>
</evidence>
<dbReference type="PROSITE" id="PS51142">
    <property type="entry name" value="NAS"/>
    <property type="match status" value="1"/>
</dbReference>
<dbReference type="PANTHER" id="PTHR32266:SF12">
    <property type="entry name" value="NICOTIANAMINE SYNTHASE 3"/>
    <property type="match status" value="1"/>
</dbReference>
<keyword evidence="1" id="KW-0808">Transferase</keyword>
<evidence type="ECO:0000256" key="1">
    <source>
        <dbReference type="ARBA" id="ARBA00022679"/>
    </source>
</evidence>
<dbReference type="AlphaFoldDB" id="A0A1K0FDS6"/>
<dbReference type="GO" id="GO:0030410">
    <property type="term" value="F:nicotianamine synthase activity"/>
    <property type="evidence" value="ECO:0007669"/>
    <property type="project" value="InterPro"/>
</dbReference>
<comment type="caution">
    <text evidence="3">The sequence shown here is derived from an EMBL/GenBank/DDBJ whole genome shotgun (WGS) entry which is preliminary data.</text>
</comment>
<dbReference type="PANTHER" id="PTHR32266">
    <property type="entry name" value="NICOTIANAMINE SYNTHASE 3"/>
    <property type="match status" value="1"/>
</dbReference>
<evidence type="ECO:0000256" key="2">
    <source>
        <dbReference type="ARBA" id="ARBA00022691"/>
    </source>
</evidence>
<dbReference type="SUPFAM" id="SSF51735">
    <property type="entry name" value="NAD(P)-binding Rossmann-fold domains"/>
    <property type="match status" value="1"/>
</dbReference>
<dbReference type="Gene3D" id="3.40.50.150">
    <property type="entry name" value="Vaccinia Virus protein VP39"/>
    <property type="match status" value="1"/>
</dbReference>